<dbReference type="InterPro" id="IPR050707">
    <property type="entry name" value="HTH_MetabolicPath_Reg"/>
</dbReference>
<proteinExistence type="predicted"/>
<dbReference type="Pfam" id="PF01614">
    <property type="entry name" value="IclR_C"/>
    <property type="match status" value="1"/>
</dbReference>
<dbReference type="InterPro" id="IPR005471">
    <property type="entry name" value="Tscrpt_reg_IclR_N"/>
</dbReference>
<dbReference type="SUPFAM" id="SSF55781">
    <property type="entry name" value="GAF domain-like"/>
    <property type="match status" value="1"/>
</dbReference>
<evidence type="ECO:0000259" key="5">
    <source>
        <dbReference type="PROSITE" id="PS51078"/>
    </source>
</evidence>
<dbReference type="GO" id="GO:0045892">
    <property type="term" value="P:negative regulation of DNA-templated transcription"/>
    <property type="evidence" value="ECO:0007669"/>
    <property type="project" value="TreeGrafter"/>
</dbReference>
<feature type="domain" description="HTH iclR-type" evidence="4">
    <location>
        <begin position="12"/>
        <end position="71"/>
    </location>
</feature>
<reference evidence="6 8" key="1">
    <citation type="submission" date="2022-09" db="EMBL/GenBank/DDBJ databases">
        <title>Enrichment on poylsaccharides allowed isolation of novel metabolic and taxonomic groups of Haloarchaea.</title>
        <authorList>
            <person name="Sorokin D.Y."/>
            <person name="Elcheninov A.G."/>
            <person name="Khizhniak T.V."/>
            <person name="Kolganova T.V."/>
            <person name="Kublanov I.V."/>
        </authorList>
    </citation>
    <scope>NUCLEOTIDE SEQUENCE</scope>
    <source>
        <strain evidence="7 8">AArc-m2/3/4</strain>
        <strain evidence="6">AArc-xg1-1</strain>
    </source>
</reference>
<dbReference type="PANTHER" id="PTHR30136:SF35">
    <property type="entry name" value="HTH-TYPE TRANSCRIPTIONAL REGULATOR RV1719"/>
    <property type="match status" value="1"/>
</dbReference>
<organism evidence="6 9">
    <name type="scientific">Natronoglomus mannanivorans</name>
    <dbReference type="NCBI Taxonomy" id="2979990"/>
    <lineage>
        <taxon>Archaea</taxon>
        <taxon>Methanobacteriati</taxon>
        <taxon>Methanobacteriota</taxon>
        <taxon>Stenosarchaea group</taxon>
        <taxon>Halobacteria</taxon>
        <taxon>Halobacteriales</taxon>
        <taxon>Natrialbaceae</taxon>
        <taxon>Natronoglomus</taxon>
    </lineage>
</organism>
<sequence>MTRQPPKAKNPVKAARNTLRIVEALTELDGAGITELSRELDLNKSSVHNYLSTLEEEEYVWKDGTEYHVGLRFFEVGAHARHRRLLYKVGQPEARKLAQQTGERANILTEEHGRGFYLCKEKGDQAVQVDAHVGSRVHLHNTALGKVILAYMPRERVEMIVDRHGLPQTTTNTIGNREELFDELETIREREVAYDREERLNGIQCVAAPILRNDDVIAGAISISGPTTRLEGDRLETEIRDRLEAAANIIELNISYS</sequence>
<dbReference type="InterPro" id="IPR036390">
    <property type="entry name" value="WH_DNA-bd_sf"/>
</dbReference>
<protein>
    <submittedName>
        <fullName evidence="6">IclR family transcriptional regulator</fullName>
    </submittedName>
</protein>
<evidence type="ECO:0000259" key="4">
    <source>
        <dbReference type="PROSITE" id="PS51077"/>
    </source>
</evidence>
<keyword evidence="3" id="KW-0804">Transcription</keyword>
<dbReference type="PANTHER" id="PTHR30136">
    <property type="entry name" value="HELIX-TURN-HELIX TRANSCRIPTIONAL REGULATOR, ICLR FAMILY"/>
    <property type="match status" value="1"/>
</dbReference>
<keyword evidence="2" id="KW-0238">DNA-binding</keyword>
<dbReference type="EMBL" id="JAOPKA010000009">
    <property type="protein sequence ID" value="MCU4742592.1"/>
    <property type="molecule type" value="Genomic_DNA"/>
</dbReference>
<dbReference type="EMBL" id="JAOPKB010000017">
    <property type="protein sequence ID" value="MCU4975323.1"/>
    <property type="molecule type" value="Genomic_DNA"/>
</dbReference>
<dbReference type="InterPro" id="IPR029016">
    <property type="entry name" value="GAF-like_dom_sf"/>
</dbReference>
<dbReference type="GO" id="GO:0003677">
    <property type="term" value="F:DNA binding"/>
    <property type="evidence" value="ECO:0007669"/>
    <property type="project" value="UniProtKB-KW"/>
</dbReference>
<gene>
    <name evidence="7" type="ORF">OB955_21710</name>
    <name evidence="6" type="ORF">OB960_14430</name>
</gene>
<evidence type="ECO:0000256" key="1">
    <source>
        <dbReference type="ARBA" id="ARBA00023015"/>
    </source>
</evidence>
<dbReference type="Proteomes" id="UP001321018">
    <property type="component" value="Unassembled WGS sequence"/>
</dbReference>
<dbReference type="PROSITE" id="PS51078">
    <property type="entry name" value="ICLR_ED"/>
    <property type="match status" value="1"/>
</dbReference>
<evidence type="ECO:0000313" key="6">
    <source>
        <dbReference type="EMBL" id="MCU4742592.1"/>
    </source>
</evidence>
<evidence type="ECO:0000313" key="7">
    <source>
        <dbReference type="EMBL" id="MCU4975323.1"/>
    </source>
</evidence>
<dbReference type="SMART" id="SM00346">
    <property type="entry name" value="HTH_ICLR"/>
    <property type="match status" value="1"/>
</dbReference>
<dbReference type="SUPFAM" id="SSF46785">
    <property type="entry name" value="Winged helix' DNA-binding domain"/>
    <property type="match status" value="1"/>
</dbReference>
<accession>A0AAP2Z0H8</accession>
<dbReference type="Gene3D" id="1.10.10.10">
    <property type="entry name" value="Winged helix-like DNA-binding domain superfamily/Winged helix DNA-binding domain"/>
    <property type="match status" value="1"/>
</dbReference>
<evidence type="ECO:0000313" key="8">
    <source>
        <dbReference type="Proteomes" id="UP001320972"/>
    </source>
</evidence>
<dbReference type="RefSeq" id="WP_338004416.1">
    <property type="nucleotide sequence ID" value="NZ_JAOPKA010000009.1"/>
</dbReference>
<feature type="domain" description="IclR-ED" evidence="5">
    <location>
        <begin position="72"/>
        <end position="256"/>
    </location>
</feature>
<dbReference type="GO" id="GO:0003700">
    <property type="term" value="F:DNA-binding transcription factor activity"/>
    <property type="evidence" value="ECO:0007669"/>
    <property type="project" value="TreeGrafter"/>
</dbReference>
<name>A0AAP2Z0H8_9EURY</name>
<dbReference type="Pfam" id="PF09339">
    <property type="entry name" value="HTH_IclR"/>
    <property type="match status" value="1"/>
</dbReference>
<dbReference type="PROSITE" id="PS51077">
    <property type="entry name" value="HTH_ICLR"/>
    <property type="match status" value="1"/>
</dbReference>
<keyword evidence="1" id="KW-0805">Transcription regulation</keyword>
<keyword evidence="8" id="KW-1185">Reference proteome</keyword>
<evidence type="ECO:0000256" key="2">
    <source>
        <dbReference type="ARBA" id="ARBA00023125"/>
    </source>
</evidence>
<comment type="caution">
    <text evidence="6">The sequence shown here is derived from an EMBL/GenBank/DDBJ whole genome shotgun (WGS) entry which is preliminary data.</text>
</comment>
<dbReference type="AlphaFoldDB" id="A0AAP2Z0H8"/>
<dbReference type="InterPro" id="IPR036388">
    <property type="entry name" value="WH-like_DNA-bd_sf"/>
</dbReference>
<evidence type="ECO:0000313" key="9">
    <source>
        <dbReference type="Proteomes" id="UP001321018"/>
    </source>
</evidence>
<evidence type="ECO:0000256" key="3">
    <source>
        <dbReference type="ARBA" id="ARBA00023163"/>
    </source>
</evidence>
<dbReference type="Gene3D" id="3.30.450.40">
    <property type="match status" value="1"/>
</dbReference>
<dbReference type="InterPro" id="IPR014757">
    <property type="entry name" value="Tscrpt_reg_IclR_C"/>
</dbReference>
<dbReference type="Proteomes" id="UP001320972">
    <property type="component" value="Unassembled WGS sequence"/>
</dbReference>